<gene>
    <name evidence="2" type="ORF">FHX46_005612</name>
</gene>
<protein>
    <recommendedName>
        <fullName evidence="4">Long-chain-fatty-acyl-CoA reductase</fullName>
    </recommendedName>
</protein>
<comment type="caution">
    <text evidence="2">The sequence shown here is derived from an EMBL/GenBank/DDBJ whole genome shotgun (WGS) entry which is preliminary data.</text>
</comment>
<evidence type="ECO:0000256" key="1">
    <source>
        <dbReference type="ARBA" id="ARBA00022857"/>
    </source>
</evidence>
<dbReference type="RefSeq" id="WP_167120870.1">
    <property type="nucleotide sequence ID" value="NZ_JAANOU010000001.1"/>
</dbReference>
<dbReference type="InterPro" id="IPR008670">
    <property type="entry name" value="CoA_reduct_LuxC"/>
</dbReference>
<evidence type="ECO:0000313" key="2">
    <source>
        <dbReference type="EMBL" id="NIH83082.1"/>
    </source>
</evidence>
<reference evidence="2 3" key="1">
    <citation type="submission" date="2020-03" db="EMBL/GenBank/DDBJ databases">
        <title>Sequencing the genomes of 1000 actinobacteria strains.</title>
        <authorList>
            <person name="Klenk H.-P."/>
        </authorList>
    </citation>
    <scope>NUCLEOTIDE SEQUENCE [LARGE SCALE GENOMIC DNA]</scope>
    <source>
        <strain evidence="2 3">DSM 45668</strain>
    </source>
</reference>
<dbReference type="Proteomes" id="UP000754495">
    <property type="component" value="Unassembled WGS sequence"/>
</dbReference>
<dbReference type="Pfam" id="PF05893">
    <property type="entry name" value="LuxC"/>
    <property type="match status" value="1"/>
</dbReference>
<dbReference type="InterPro" id="IPR016161">
    <property type="entry name" value="Ald_DH/histidinol_DH"/>
</dbReference>
<sequence>MRQLFPVETGEVGAVVEVTALLDEVRSAPALAVGDERVVDFLGRFARALLAPAVARAYPELASLGFFLRRGGIRRALARLADDELRLPRGLVFHVPPANVDTIFVYSWALSALAGNRNIVRLSPRAAGAADAVLDAMRAALPGVPGVPGDPVRASQRIVTYDRDDAVTAALSAAADLRVLWGGDASVRALRRFELAPHARDLTFPDRSSFAIISADGWARASQAERRAAVEGFRNDVFWFDQAACASPRGVYWVGGSHAGEFRAMLAEVAADPEPAMAVQNRVGAYGAAADGRAARIAFDSPALTTLEAPDVIRDWLGAGVLTQSSVSTLDELVPKVVRRDQTITHFGFSRAELIAFARQLSGVDRLVPFGSALKFAPVWDGYHLLAEFTRIVTVTV</sequence>
<dbReference type="EMBL" id="JAANOU010000001">
    <property type="protein sequence ID" value="NIH83082.1"/>
    <property type="molecule type" value="Genomic_DNA"/>
</dbReference>
<keyword evidence="3" id="KW-1185">Reference proteome</keyword>
<accession>A0ABX0T1J0</accession>
<organism evidence="2 3">
    <name type="scientific">Amycolatopsis viridis</name>
    <dbReference type="NCBI Taxonomy" id="185678"/>
    <lineage>
        <taxon>Bacteria</taxon>
        <taxon>Bacillati</taxon>
        <taxon>Actinomycetota</taxon>
        <taxon>Actinomycetes</taxon>
        <taxon>Pseudonocardiales</taxon>
        <taxon>Pseudonocardiaceae</taxon>
        <taxon>Amycolatopsis</taxon>
    </lineage>
</organism>
<keyword evidence="1" id="KW-0521">NADP</keyword>
<name>A0ABX0T1J0_9PSEU</name>
<proteinExistence type="predicted"/>
<dbReference type="SUPFAM" id="SSF53720">
    <property type="entry name" value="ALDH-like"/>
    <property type="match status" value="1"/>
</dbReference>
<evidence type="ECO:0008006" key="4">
    <source>
        <dbReference type="Google" id="ProtNLM"/>
    </source>
</evidence>
<evidence type="ECO:0000313" key="3">
    <source>
        <dbReference type="Proteomes" id="UP000754495"/>
    </source>
</evidence>